<evidence type="ECO:0000313" key="1">
    <source>
        <dbReference type="EMBL" id="MFL0252536.1"/>
    </source>
</evidence>
<keyword evidence="2" id="KW-1185">Reference proteome</keyword>
<reference evidence="1 2" key="1">
    <citation type="submission" date="2024-11" db="EMBL/GenBank/DDBJ databases">
        <authorList>
            <person name="Heng Y.C."/>
            <person name="Lim A.C.H."/>
            <person name="Lee J.K.Y."/>
            <person name="Kittelmann S."/>
        </authorList>
    </citation>
    <scope>NUCLEOTIDE SEQUENCE [LARGE SCALE GENOMIC DNA]</scope>
    <source>
        <strain evidence="1 2">WILCCON 0114</strain>
    </source>
</reference>
<dbReference type="Proteomes" id="UP001623592">
    <property type="component" value="Unassembled WGS sequence"/>
</dbReference>
<name>A0ABW8TJW6_9CLOT</name>
<dbReference type="EMBL" id="JBJIAA010000018">
    <property type="protein sequence ID" value="MFL0252536.1"/>
    <property type="molecule type" value="Genomic_DNA"/>
</dbReference>
<proteinExistence type="predicted"/>
<gene>
    <name evidence="1" type="ORF">ACJDT4_19160</name>
</gene>
<comment type="caution">
    <text evidence="1">The sequence shown here is derived from an EMBL/GenBank/DDBJ whole genome shotgun (WGS) entry which is preliminary data.</text>
</comment>
<sequence length="301" mass="33946">MEPSSVKAAEEDKEGSNFTKRDLDSKYFKDSFSSQDEFKNFMDNIFKDDSLTGSEKAFINRENFAKLTDAQKTDLNTLGNDKFLKVDSDYKSWEVVTKTGDSYVNVPYDWPDYMGLDLSKDVEVLSTKNMPKVQERIGTLGGNNFSPLKNETTGECFNMGEKSIECYIDNTANAQHLYNIDTENYIKVIDCIADSNTVSATTKLNNLIDEMNISRSKWDLIEHATIDDMKSYQNSYIKFKKDASILYDKKGIMHDSDTVFYGLKGQAAPWLSSRGGAGKINTPIKGYMMEDLGLLKESGGK</sequence>
<evidence type="ECO:0008006" key="3">
    <source>
        <dbReference type="Google" id="ProtNLM"/>
    </source>
</evidence>
<dbReference type="RefSeq" id="WP_406789190.1">
    <property type="nucleotide sequence ID" value="NZ_JBJIAA010000018.1"/>
</dbReference>
<accession>A0ABW8TJW6</accession>
<evidence type="ECO:0000313" key="2">
    <source>
        <dbReference type="Proteomes" id="UP001623592"/>
    </source>
</evidence>
<organism evidence="1 2">
    <name type="scientific">Clostridium neuense</name>
    <dbReference type="NCBI Taxonomy" id="1728934"/>
    <lineage>
        <taxon>Bacteria</taxon>
        <taxon>Bacillati</taxon>
        <taxon>Bacillota</taxon>
        <taxon>Clostridia</taxon>
        <taxon>Eubacteriales</taxon>
        <taxon>Clostridiaceae</taxon>
        <taxon>Clostridium</taxon>
    </lineage>
</organism>
<protein>
    <recommendedName>
        <fullName evidence="3">DUF4885 domain-containing protein</fullName>
    </recommendedName>
</protein>